<protein>
    <submittedName>
        <fullName evidence="2">Uncharacterized protein</fullName>
    </submittedName>
</protein>
<proteinExistence type="predicted"/>
<evidence type="ECO:0000256" key="1">
    <source>
        <dbReference type="SAM" id="MobiDB-lite"/>
    </source>
</evidence>
<comment type="caution">
    <text evidence="2">The sequence shown here is derived from an EMBL/GenBank/DDBJ whole genome shotgun (WGS) entry which is preliminary data.</text>
</comment>
<dbReference type="EMBL" id="JBJQOH010000002">
    <property type="protein sequence ID" value="KAL3695533.1"/>
    <property type="molecule type" value="Genomic_DNA"/>
</dbReference>
<evidence type="ECO:0000313" key="2">
    <source>
        <dbReference type="EMBL" id="KAL3695533.1"/>
    </source>
</evidence>
<evidence type="ECO:0000313" key="3">
    <source>
        <dbReference type="Proteomes" id="UP001633002"/>
    </source>
</evidence>
<reference evidence="2 3" key="1">
    <citation type="submission" date="2024-09" db="EMBL/GenBank/DDBJ databases">
        <title>Chromosome-scale assembly of Riccia sorocarpa.</title>
        <authorList>
            <person name="Paukszto L."/>
        </authorList>
    </citation>
    <scope>NUCLEOTIDE SEQUENCE [LARGE SCALE GENOMIC DNA]</scope>
    <source>
        <strain evidence="2">LP-2024</strain>
        <tissue evidence="2">Aerial parts of the thallus</tissue>
    </source>
</reference>
<feature type="region of interest" description="Disordered" evidence="1">
    <location>
        <begin position="184"/>
        <end position="212"/>
    </location>
</feature>
<sequence length="212" mass="23862">MDSCAQLSDPLFQDIQLVPTEPDGTITISAQFCALRWKLQQSSVYINERREILDRQATVLLNQSKPGFWHLKAGLKYIVFGTAADSTPPSARKLQESLTLVGQAVSHLLGATRGVDWRNNPIWQSEHKKQNLALQSQEDTLTLQGKKLIYLSDESSNEDESETGTGEEEKARRLYQHFLSEKAQERAAEDRMKLKGIAEESDSRANQEASRS</sequence>
<organism evidence="2 3">
    <name type="scientific">Riccia sorocarpa</name>
    <dbReference type="NCBI Taxonomy" id="122646"/>
    <lineage>
        <taxon>Eukaryota</taxon>
        <taxon>Viridiplantae</taxon>
        <taxon>Streptophyta</taxon>
        <taxon>Embryophyta</taxon>
        <taxon>Marchantiophyta</taxon>
        <taxon>Marchantiopsida</taxon>
        <taxon>Marchantiidae</taxon>
        <taxon>Marchantiales</taxon>
        <taxon>Ricciaceae</taxon>
        <taxon>Riccia</taxon>
    </lineage>
</organism>
<gene>
    <name evidence="2" type="ORF">R1sor_009609</name>
</gene>
<accession>A0ABD3HVQ3</accession>
<dbReference type="AlphaFoldDB" id="A0ABD3HVQ3"/>
<dbReference type="Proteomes" id="UP001633002">
    <property type="component" value="Unassembled WGS sequence"/>
</dbReference>
<name>A0ABD3HVQ3_9MARC</name>
<feature type="compositionally biased region" description="Acidic residues" evidence="1">
    <location>
        <begin position="155"/>
        <end position="166"/>
    </location>
</feature>
<feature type="region of interest" description="Disordered" evidence="1">
    <location>
        <begin position="152"/>
        <end position="172"/>
    </location>
</feature>
<keyword evidence="3" id="KW-1185">Reference proteome</keyword>